<evidence type="ECO:0000313" key="1">
    <source>
        <dbReference type="EMBL" id="AVZ29598.1"/>
    </source>
</evidence>
<accession>A0A2S0Q5F1</accession>
<evidence type="ECO:0008006" key="3">
    <source>
        <dbReference type="Google" id="ProtNLM"/>
    </source>
</evidence>
<gene>
    <name evidence="1" type="ORF">BMF81_00310</name>
</gene>
<dbReference type="KEGG" id="nsp:BMF81_00310"/>
<evidence type="ECO:0000313" key="2">
    <source>
        <dbReference type="Proteomes" id="UP000244056"/>
    </source>
</evidence>
<dbReference type="SUPFAM" id="SSF53335">
    <property type="entry name" value="S-adenosyl-L-methionine-dependent methyltransferases"/>
    <property type="match status" value="1"/>
</dbReference>
<dbReference type="InterPro" id="IPR029063">
    <property type="entry name" value="SAM-dependent_MTases_sf"/>
</dbReference>
<dbReference type="Gene3D" id="3.40.50.150">
    <property type="entry name" value="Vaccinia Virus protein VP39"/>
    <property type="match status" value="1"/>
</dbReference>
<organism evidence="1 2">
    <name type="scientific">Nodularia spumigena UHCC 0039</name>
    <dbReference type="NCBI Taxonomy" id="1914872"/>
    <lineage>
        <taxon>Bacteria</taxon>
        <taxon>Bacillati</taxon>
        <taxon>Cyanobacteriota</taxon>
        <taxon>Cyanophyceae</taxon>
        <taxon>Nostocales</taxon>
        <taxon>Nodulariaceae</taxon>
        <taxon>Nodularia</taxon>
    </lineage>
</organism>
<protein>
    <recommendedName>
        <fullName evidence="3">Methyltransferase domain-containing protein</fullName>
    </recommendedName>
</protein>
<sequence length="211" mass="24581">MQYKDNPIIGNAKEIFHDHYTNNLWGSEESVSGPGSTIQYKENIRKEIPKLVKNLGIKVFLDAPCGDFNWFRMISWQEPIQYIGADIVEPLINRNKLLYGNDNRHFTYLDITQDTLPKADIWLCRDCLFHLSNKDIISVIDKFLSSGIKYLLTSTHSNSENEDITTGSFRLLNLQKDPFNFGQPIAFIEDWIQGYPIRHLALWERESIRIE</sequence>
<proteinExistence type="predicted"/>
<dbReference type="EMBL" id="CP020114">
    <property type="protein sequence ID" value="AVZ29598.1"/>
    <property type="molecule type" value="Genomic_DNA"/>
</dbReference>
<dbReference type="AlphaFoldDB" id="A0A2S0Q5F1"/>
<dbReference type="Proteomes" id="UP000244056">
    <property type="component" value="Chromosome"/>
</dbReference>
<dbReference type="RefSeq" id="WP_107805805.1">
    <property type="nucleotide sequence ID" value="NZ_CAWNZE010000001.1"/>
</dbReference>
<dbReference type="GeneID" id="78015716"/>
<name>A0A2S0Q5F1_NODSP</name>
<reference evidence="1 2" key="1">
    <citation type="submission" date="2017-03" db="EMBL/GenBank/DDBJ databases">
        <title>Comparative genomics of the toxic Baltic Sea cyanobacteria Nodularia spumigena UHCC 0039 and its response on varying salinity.</title>
        <authorList>
            <person name="Teikari J.E."/>
        </authorList>
    </citation>
    <scope>NUCLEOTIDE SEQUENCE [LARGE SCALE GENOMIC DNA]</scope>
    <source>
        <strain evidence="1 2">UHCC 0039</strain>
    </source>
</reference>